<evidence type="ECO:0000256" key="1">
    <source>
        <dbReference type="SAM" id="MobiDB-lite"/>
    </source>
</evidence>
<dbReference type="HOGENOM" id="CLU_353786_0_0_1"/>
<reference evidence="3" key="1">
    <citation type="journal article" date="2011" name="Proc. Natl. Acad. Sci. U.S.A.">
        <title>Obligate biotrophy features unraveled by the genomic analysis of rust fungi.</title>
        <authorList>
            <person name="Duplessis S."/>
            <person name="Cuomo C.A."/>
            <person name="Lin Y.-C."/>
            <person name="Aerts A."/>
            <person name="Tisserant E."/>
            <person name="Veneault-Fourrey C."/>
            <person name="Joly D.L."/>
            <person name="Hacquard S."/>
            <person name="Amselem J."/>
            <person name="Cantarel B.L."/>
            <person name="Chiu R."/>
            <person name="Coutinho P.M."/>
            <person name="Feau N."/>
            <person name="Field M."/>
            <person name="Frey P."/>
            <person name="Gelhaye E."/>
            <person name="Goldberg J."/>
            <person name="Grabherr M.G."/>
            <person name="Kodira C.D."/>
            <person name="Kohler A."/>
            <person name="Kuees U."/>
            <person name="Lindquist E.A."/>
            <person name="Lucas S.M."/>
            <person name="Mago R."/>
            <person name="Mauceli E."/>
            <person name="Morin E."/>
            <person name="Murat C."/>
            <person name="Pangilinan J.L."/>
            <person name="Park R."/>
            <person name="Pearson M."/>
            <person name="Quesneville H."/>
            <person name="Rouhier N."/>
            <person name="Sakthikumar S."/>
            <person name="Salamov A.A."/>
            <person name="Schmutz J."/>
            <person name="Selles B."/>
            <person name="Shapiro H."/>
            <person name="Tanguay P."/>
            <person name="Tuskan G.A."/>
            <person name="Henrissat B."/>
            <person name="Van de Peer Y."/>
            <person name="Rouze P."/>
            <person name="Ellis J.G."/>
            <person name="Dodds P.N."/>
            <person name="Schein J.E."/>
            <person name="Zhong S."/>
            <person name="Hamelin R.C."/>
            <person name="Grigoriev I.V."/>
            <person name="Szabo L.J."/>
            <person name="Martin F."/>
        </authorList>
    </citation>
    <scope>NUCLEOTIDE SEQUENCE [LARGE SCALE GENOMIC DNA]</scope>
    <source>
        <strain evidence="3">98AG31 / pathotype 3-4-7</strain>
    </source>
</reference>
<proteinExistence type="predicted"/>
<dbReference type="STRING" id="747676.F4RQX8"/>
<feature type="compositionally biased region" description="Basic and acidic residues" evidence="1">
    <location>
        <begin position="529"/>
        <end position="543"/>
    </location>
</feature>
<dbReference type="eggNOG" id="ENOG502SEY9">
    <property type="taxonomic scope" value="Eukaryota"/>
</dbReference>
<dbReference type="KEGG" id="mlr:MELLADRAFT_116876"/>
<dbReference type="VEuPathDB" id="FungiDB:MELLADRAFT_116876"/>
<evidence type="ECO:0000313" key="3">
    <source>
        <dbReference type="Proteomes" id="UP000001072"/>
    </source>
</evidence>
<keyword evidence="3" id="KW-1185">Reference proteome</keyword>
<organism evidence="3">
    <name type="scientific">Melampsora larici-populina (strain 98AG31 / pathotype 3-4-7)</name>
    <name type="common">Poplar leaf rust fungus</name>
    <dbReference type="NCBI Taxonomy" id="747676"/>
    <lineage>
        <taxon>Eukaryota</taxon>
        <taxon>Fungi</taxon>
        <taxon>Dikarya</taxon>
        <taxon>Basidiomycota</taxon>
        <taxon>Pucciniomycotina</taxon>
        <taxon>Pucciniomycetes</taxon>
        <taxon>Pucciniales</taxon>
        <taxon>Melampsoraceae</taxon>
        <taxon>Melampsora</taxon>
    </lineage>
</organism>
<dbReference type="GeneID" id="18925904"/>
<dbReference type="OrthoDB" id="185373at2759"/>
<gene>
    <name evidence="2" type="ORF">MELLADRAFT_116876</name>
</gene>
<protein>
    <submittedName>
        <fullName evidence="2">Uncharacterized protein</fullName>
    </submittedName>
</protein>
<evidence type="ECO:0000313" key="2">
    <source>
        <dbReference type="EMBL" id="EGG05245.1"/>
    </source>
</evidence>
<name>F4RQX8_MELLP</name>
<dbReference type="InParanoid" id="F4RQX8"/>
<feature type="region of interest" description="Disordered" evidence="1">
    <location>
        <begin position="523"/>
        <end position="543"/>
    </location>
</feature>
<dbReference type="EMBL" id="GL883114">
    <property type="protein sequence ID" value="EGG05245.1"/>
    <property type="molecule type" value="Genomic_DNA"/>
</dbReference>
<sequence>MRPCLGLPKEIIFSSFGPIQYPLSRLLESIVLSSRSFSSSRLIKEGVQEAFKPGFSESLKLDILKEKVSKRPAEKTHRPIPILGRRTSNAGYVAKTLSEDPKKISKSELKRWLKTQSFDQSQLEIYVTACKQTSLKSALLILESIPTSNEGSDRNIPSSILAEIASKRIQDRQQLDDLLILLGHRIAIEEDVMIVSHLLNGAVQASLSVGHLVASTELVEYSTRYASEIARVEVEKTNTQSANDDDSKHGVAQDPSLAIRPLLACIAALMNRPVSQSHGPTCKLITILIKHTIDLCGSLESVFGRLSKPNIHLLSRAIISSMLSPDGHPFKLPEINLLLRQKLPPSTLRLGMTCMIQAGRRDQADRFERRLLDHGNQPEDLPFKYQLNHALKFHHLPKLALRVWEHVTHIGMRPDAAALQVVMTVLIDLDRSHEAVYLFRQHSRPGNDHQPPIVGSSSGNIQVLATYARALDLAGHHSDVYHLWKTLKSDWNLEPDERIFGALISSARKLALASVSEPSNNMLQVSSDHLSDRPQRETSDDWDGRPAAEVAIRLFWSILYQNWPNIAQTVSAPLRTASIWNGVGVHELFLSRVRGLSPPSHSAQSRNQTTKSIEKLSTAETVIPSLQYSLDWPMLIPTRYSFRDQIELLGICNQSHYIPLLLGWMKALKIKPDQDLILRGYYWIYQISSPIQNRLNSLDLFIEDWIQEFDGLKVVVPTDRMMELHYLDRFKWKAGFFNGRTKVGDWIKDK</sequence>
<dbReference type="Proteomes" id="UP000001072">
    <property type="component" value="Unassembled WGS sequence"/>
</dbReference>
<accession>F4RQX8</accession>
<dbReference type="RefSeq" id="XP_007411610.1">
    <property type="nucleotide sequence ID" value="XM_007411548.1"/>
</dbReference>
<dbReference type="AlphaFoldDB" id="F4RQX8"/>